<evidence type="ECO:0000313" key="1">
    <source>
        <dbReference type="EMBL" id="SVC52986.1"/>
    </source>
</evidence>
<proteinExistence type="predicted"/>
<name>A0A382MW27_9ZZZZ</name>
<gene>
    <name evidence="1" type="ORF">METZ01_LOCUS305840</name>
</gene>
<sequence length="39" mass="4295">VFFEFLIISDLYACIKSLKDKSNGYVASSVDNSASVLHI</sequence>
<protein>
    <submittedName>
        <fullName evidence="1">Uncharacterized protein</fullName>
    </submittedName>
</protein>
<organism evidence="1">
    <name type="scientific">marine metagenome</name>
    <dbReference type="NCBI Taxonomy" id="408172"/>
    <lineage>
        <taxon>unclassified sequences</taxon>
        <taxon>metagenomes</taxon>
        <taxon>ecological metagenomes</taxon>
    </lineage>
</organism>
<reference evidence="1" key="1">
    <citation type="submission" date="2018-05" db="EMBL/GenBank/DDBJ databases">
        <authorList>
            <person name="Lanie J.A."/>
            <person name="Ng W.-L."/>
            <person name="Kazmierczak K.M."/>
            <person name="Andrzejewski T.M."/>
            <person name="Davidsen T.M."/>
            <person name="Wayne K.J."/>
            <person name="Tettelin H."/>
            <person name="Glass J.I."/>
            <person name="Rusch D."/>
            <person name="Podicherti R."/>
            <person name="Tsui H.-C.T."/>
            <person name="Winkler M.E."/>
        </authorList>
    </citation>
    <scope>NUCLEOTIDE SEQUENCE</scope>
</reference>
<dbReference type="AlphaFoldDB" id="A0A382MW27"/>
<dbReference type="EMBL" id="UINC01096250">
    <property type="protein sequence ID" value="SVC52986.1"/>
    <property type="molecule type" value="Genomic_DNA"/>
</dbReference>
<feature type="non-terminal residue" evidence="1">
    <location>
        <position position="1"/>
    </location>
</feature>
<accession>A0A382MW27</accession>